<accession>A0A4V1L523</accession>
<dbReference type="OrthoDB" id="9804143at2"/>
<proteinExistence type="inferred from homology"/>
<feature type="transmembrane region" description="Helical" evidence="10">
    <location>
        <begin position="189"/>
        <end position="208"/>
    </location>
</feature>
<dbReference type="GO" id="GO:0008360">
    <property type="term" value="P:regulation of cell shape"/>
    <property type="evidence" value="ECO:0007669"/>
    <property type="project" value="UniProtKB-KW"/>
</dbReference>
<dbReference type="AlphaFoldDB" id="A0A4V1L523"/>
<comment type="caution">
    <text evidence="11">The sequence shown here is derived from an EMBL/GenBank/DDBJ whole genome shotgun (WGS) entry which is preliminary data.</text>
</comment>
<feature type="transmembrane region" description="Helical" evidence="10">
    <location>
        <begin position="332"/>
        <end position="351"/>
    </location>
</feature>
<comment type="function">
    <text evidence="8">Involved in peptidoglycan biosynthesis. Transports lipid-linked peptidoglycan precursors from the inner to the outer leaflet of the cytoplasmic membrane.</text>
</comment>
<evidence type="ECO:0000256" key="1">
    <source>
        <dbReference type="ARBA" id="ARBA00004651"/>
    </source>
</evidence>
<dbReference type="PANTHER" id="PTHR47019">
    <property type="entry name" value="LIPID II FLIPPASE MURJ"/>
    <property type="match status" value="1"/>
</dbReference>
<keyword evidence="2" id="KW-1003">Cell membrane</keyword>
<keyword evidence="12" id="KW-1185">Reference proteome</keyword>
<keyword evidence="4" id="KW-0133">Cell shape</keyword>
<feature type="transmembrane region" description="Helical" evidence="10">
    <location>
        <begin position="469"/>
        <end position="487"/>
    </location>
</feature>
<dbReference type="GO" id="GO:0005886">
    <property type="term" value="C:plasma membrane"/>
    <property type="evidence" value="ECO:0007669"/>
    <property type="project" value="UniProtKB-SubCell"/>
</dbReference>
<feature type="transmembrane region" description="Helical" evidence="10">
    <location>
        <begin position="403"/>
        <end position="425"/>
    </location>
</feature>
<evidence type="ECO:0000256" key="6">
    <source>
        <dbReference type="ARBA" id="ARBA00022989"/>
    </source>
</evidence>
<feature type="transmembrane region" description="Helical" evidence="10">
    <location>
        <begin position="431"/>
        <end position="448"/>
    </location>
</feature>
<keyword evidence="6 10" id="KW-1133">Transmembrane helix</keyword>
<feature type="transmembrane region" description="Helical" evidence="10">
    <location>
        <begin position="27"/>
        <end position="49"/>
    </location>
</feature>
<evidence type="ECO:0000256" key="3">
    <source>
        <dbReference type="ARBA" id="ARBA00022692"/>
    </source>
</evidence>
<feature type="transmembrane region" description="Helical" evidence="10">
    <location>
        <begin position="499"/>
        <end position="520"/>
    </location>
</feature>
<organism evidence="11 12">
    <name type="scientific">Granulicella sibirica</name>
    <dbReference type="NCBI Taxonomy" id="2479048"/>
    <lineage>
        <taxon>Bacteria</taxon>
        <taxon>Pseudomonadati</taxon>
        <taxon>Acidobacteriota</taxon>
        <taxon>Terriglobia</taxon>
        <taxon>Terriglobales</taxon>
        <taxon>Acidobacteriaceae</taxon>
        <taxon>Granulicella</taxon>
    </lineage>
</organism>
<keyword evidence="7 10" id="KW-0472">Membrane</keyword>
<dbReference type="GO" id="GO:0009252">
    <property type="term" value="P:peptidoglycan biosynthetic process"/>
    <property type="evidence" value="ECO:0007669"/>
    <property type="project" value="UniProtKB-KW"/>
</dbReference>
<feature type="transmembrane region" description="Helical" evidence="10">
    <location>
        <begin position="298"/>
        <end position="320"/>
    </location>
</feature>
<dbReference type="Pfam" id="PF03023">
    <property type="entry name" value="MurJ"/>
    <property type="match status" value="1"/>
</dbReference>
<evidence type="ECO:0000256" key="8">
    <source>
        <dbReference type="ARBA" id="ARBA00060041"/>
    </source>
</evidence>
<dbReference type="PRINTS" id="PR01806">
    <property type="entry name" value="VIRFACTRMVIN"/>
</dbReference>
<evidence type="ECO:0000256" key="4">
    <source>
        <dbReference type="ARBA" id="ARBA00022960"/>
    </source>
</evidence>
<reference evidence="11 12" key="1">
    <citation type="submission" date="2018-11" db="EMBL/GenBank/DDBJ databases">
        <authorList>
            <person name="Mardanov A.V."/>
            <person name="Ravin N.V."/>
            <person name="Dedysh S.N."/>
        </authorList>
    </citation>
    <scope>NUCLEOTIDE SEQUENCE [LARGE SCALE GENOMIC DNA]</scope>
    <source>
        <strain evidence="11 12">AF10</strain>
    </source>
</reference>
<comment type="subcellular location">
    <subcellularLocation>
        <location evidence="1">Cell membrane</location>
        <topology evidence="1">Multi-pass membrane protein</topology>
    </subcellularLocation>
</comment>
<evidence type="ECO:0000256" key="9">
    <source>
        <dbReference type="ARBA" id="ARBA00061532"/>
    </source>
</evidence>
<dbReference type="RefSeq" id="WP_128915178.1">
    <property type="nucleotide sequence ID" value="NZ_RDSM01000004.1"/>
</dbReference>
<feature type="transmembrane region" description="Helical" evidence="10">
    <location>
        <begin position="214"/>
        <end position="236"/>
    </location>
</feature>
<reference evidence="12" key="2">
    <citation type="submission" date="2019-02" db="EMBL/GenBank/DDBJ databases">
        <title>Granulicella sibirica sp. nov., a psychrotolerant acidobacterium isolated from an organic soil layer in forested tundra, West Siberia.</title>
        <authorList>
            <person name="Oshkin I.Y."/>
            <person name="Kulichevskaya I.S."/>
            <person name="Rijpstra W.I.C."/>
            <person name="Sinninghe Damste J.S."/>
            <person name="Rakitin A.L."/>
            <person name="Ravin N.V."/>
            <person name="Dedysh S.N."/>
        </authorList>
    </citation>
    <scope>NUCLEOTIDE SEQUENCE [LARGE SCALE GENOMIC DNA]</scope>
    <source>
        <strain evidence="12">AF10</strain>
    </source>
</reference>
<sequence length="530" mass="56688">MPPTEERNPPQQALLARLGVRTAGKGVSAYAATLLLMSSSLLSGFLGLIRTSYINSTFANRTTTDAYNAAFQLPDMISYFLIGGVASISLITILNRYRATGDEDGADQALSVVLNAMFAVLATAIVIAEIFAPLYTRAWFPGFDAATAALCTHLTRIILPGQLFFFAGGVLGSRLLVRKIFVYQALTPIVYNLGIIAGGVLLSSRLGIDSVAWGVLGGSLVGPGILNALGAFRGGFRFHPVLDLFHPAFREWLKMSLPLMIGVSVAMADKWILAHYSASNPGGITRLSTAKMLFNAPLSVIGIAAGAASQPFFSSLFAQGRLYDFNGAVTRAVSRLLAASFLLSAWMIALADPIVDLLRRRAFTQEDARSTAHFFGLFAITLCFWASQGIYSRAFYAAGNTLTPAISGTLVTIISVPVYALLYTYFGLDGLAIASDIAIFAMTLTLAIQLHRKRVVSIASLENGELLRAAFAAVVAYFGITTALRYLPHPTTHAGDMGTILAATIVWLVLTLGVLLATGSRLPKQLITRR</sequence>
<evidence type="ECO:0000256" key="2">
    <source>
        <dbReference type="ARBA" id="ARBA00022475"/>
    </source>
</evidence>
<feature type="transmembrane region" description="Helical" evidence="10">
    <location>
        <begin position="371"/>
        <end position="391"/>
    </location>
</feature>
<feature type="transmembrane region" description="Helical" evidence="10">
    <location>
        <begin position="109"/>
        <end position="134"/>
    </location>
</feature>
<evidence type="ECO:0000256" key="5">
    <source>
        <dbReference type="ARBA" id="ARBA00022984"/>
    </source>
</evidence>
<dbReference type="InterPro" id="IPR051050">
    <property type="entry name" value="Lipid_II_flippase_MurJ/MviN"/>
</dbReference>
<evidence type="ECO:0000313" key="11">
    <source>
        <dbReference type="EMBL" id="RXH54264.1"/>
    </source>
</evidence>
<evidence type="ECO:0000256" key="10">
    <source>
        <dbReference type="SAM" id="Phobius"/>
    </source>
</evidence>
<protein>
    <submittedName>
        <fullName evidence="11">Integral membrane protein MviN</fullName>
    </submittedName>
</protein>
<feature type="transmembrane region" description="Helical" evidence="10">
    <location>
        <begin position="154"/>
        <end position="177"/>
    </location>
</feature>
<comment type="similarity">
    <text evidence="9">Belongs to the MurJ/MviN family.</text>
</comment>
<dbReference type="PANTHER" id="PTHR47019:SF1">
    <property type="entry name" value="LIPID II FLIPPASE MURJ"/>
    <property type="match status" value="1"/>
</dbReference>
<gene>
    <name evidence="11" type="ORF">GRAN_4560</name>
</gene>
<dbReference type="Proteomes" id="UP000289437">
    <property type="component" value="Unassembled WGS sequence"/>
</dbReference>
<feature type="transmembrane region" description="Helical" evidence="10">
    <location>
        <begin position="77"/>
        <end position="97"/>
    </location>
</feature>
<evidence type="ECO:0000256" key="7">
    <source>
        <dbReference type="ARBA" id="ARBA00023136"/>
    </source>
</evidence>
<keyword evidence="3 10" id="KW-0812">Transmembrane</keyword>
<name>A0A4V1L523_9BACT</name>
<dbReference type="EMBL" id="RDSM01000004">
    <property type="protein sequence ID" value="RXH54264.1"/>
    <property type="molecule type" value="Genomic_DNA"/>
</dbReference>
<feature type="transmembrane region" description="Helical" evidence="10">
    <location>
        <begin position="257"/>
        <end position="278"/>
    </location>
</feature>
<evidence type="ECO:0000313" key="12">
    <source>
        <dbReference type="Proteomes" id="UP000289437"/>
    </source>
</evidence>
<keyword evidence="5" id="KW-0573">Peptidoglycan synthesis</keyword>
<dbReference type="GO" id="GO:0034204">
    <property type="term" value="P:lipid translocation"/>
    <property type="evidence" value="ECO:0007669"/>
    <property type="project" value="TreeGrafter"/>
</dbReference>
<dbReference type="InterPro" id="IPR004268">
    <property type="entry name" value="MurJ"/>
</dbReference>
<dbReference type="GO" id="GO:0015648">
    <property type="term" value="F:lipid-linked peptidoglycan transporter activity"/>
    <property type="evidence" value="ECO:0007669"/>
    <property type="project" value="TreeGrafter"/>
</dbReference>